<dbReference type="NCBIfam" id="TIGR00034">
    <property type="entry name" value="aroFGH"/>
    <property type="match status" value="1"/>
</dbReference>
<evidence type="ECO:0000313" key="10">
    <source>
        <dbReference type="EMBL" id="MFD0965865.1"/>
    </source>
</evidence>
<evidence type="ECO:0000313" key="11">
    <source>
        <dbReference type="Proteomes" id="UP001596996"/>
    </source>
</evidence>
<dbReference type="NCBIfam" id="NF006723">
    <property type="entry name" value="PRK09261.1-1"/>
    <property type="match status" value="1"/>
</dbReference>
<dbReference type="Gene3D" id="3.20.20.70">
    <property type="entry name" value="Aldolase class I"/>
    <property type="match status" value="1"/>
</dbReference>
<comment type="function">
    <text evidence="1 8">Stereospecific condensation of phosphoenolpyruvate (PEP) and D-erythrose-4-phosphate (E4P) giving rise to 3-deoxy-D-arabino-heptulosonate-7-phosphate (DAHP).</text>
</comment>
<dbReference type="PANTHER" id="PTHR21225:SF12">
    <property type="entry name" value="PHOSPHO-2-DEHYDRO-3-DEOXYHEPTONATE ALDOLASE, TYROSINE-INHIBITED"/>
    <property type="match status" value="1"/>
</dbReference>
<dbReference type="InterPro" id="IPR013785">
    <property type="entry name" value="Aldolase_TIM"/>
</dbReference>
<evidence type="ECO:0000256" key="7">
    <source>
        <dbReference type="ARBA" id="ARBA00047508"/>
    </source>
</evidence>
<dbReference type="NCBIfam" id="NF009396">
    <property type="entry name" value="PRK12756.1"/>
    <property type="match status" value="1"/>
</dbReference>
<feature type="domain" description="DAHP synthetase I/KDSA" evidence="9">
    <location>
        <begin position="46"/>
        <end position="344"/>
    </location>
</feature>
<evidence type="ECO:0000256" key="8">
    <source>
        <dbReference type="PIRNR" id="PIRNR001361"/>
    </source>
</evidence>
<dbReference type="GO" id="GO:0003849">
    <property type="term" value="F:3-deoxy-7-phosphoheptulonate synthase activity"/>
    <property type="evidence" value="ECO:0007669"/>
    <property type="project" value="UniProtKB-EC"/>
</dbReference>
<dbReference type="Pfam" id="PF00793">
    <property type="entry name" value="DAHP_synth_1"/>
    <property type="match status" value="1"/>
</dbReference>
<comment type="pathway">
    <text evidence="2 8">Metabolic intermediate biosynthesis; chorismate biosynthesis; chorismate from D-erythrose 4-phosphate and phosphoenolpyruvate: step 1/7.</text>
</comment>
<evidence type="ECO:0000256" key="3">
    <source>
        <dbReference type="ARBA" id="ARBA00007985"/>
    </source>
</evidence>
<dbReference type="EMBL" id="JBHTJN010000008">
    <property type="protein sequence ID" value="MFD0965865.1"/>
    <property type="molecule type" value="Genomic_DNA"/>
</dbReference>
<dbReference type="Proteomes" id="UP001596996">
    <property type="component" value="Unassembled WGS sequence"/>
</dbReference>
<name>A0ABW3I870_9PAST</name>
<evidence type="ECO:0000256" key="4">
    <source>
        <dbReference type="ARBA" id="ARBA00022605"/>
    </source>
</evidence>
<accession>A0ABW3I870</accession>
<protein>
    <recommendedName>
        <fullName evidence="8">Phospho-2-dehydro-3-deoxyheptonate aldolase</fullName>
        <ecNumber evidence="8">2.5.1.54</ecNumber>
    </recommendedName>
</protein>
<keyword evidence="4 8" id="KW-0028">Amino-acid biosynthesis</keyword>
<sequence length="362" mass="39815">MTKTKIKIANDDTRIVKTAQVLPPIALLEKYPASRKAINIVKQTRQKAHDIIHQNDDRLLVIIGPCSIHDPNSALEYALKIKQMREKYQDTLEIIMRVYFEKPRTTVGWKGLINDPFLNNTYALNDGLRIARKLLSDINDLEVPAASEFLDMITPQYLADFISWGAIGARTTESQVHRELASGLSCAVGFKNATNGSVKIALDAIGAAEAPHHFLSVTKFGHSAIVSTTGNNDCHVILRGGDKGPNYSEKDVTLVCDKIKESGRIGHVMVDFSHANSDKQFKKQLDVCKSVCHQISAGSTQIFGVMVESHLIEGRQDIIDGTASCYGQSVTDACLGWSDSEQVLADLSQAVIARRHKNSSCI</sequence>
<dbReference type="SUPFAM" id="SSF51569">
    <property type="entry name" value="Aldolase"/>
    <property type="match status" value="1"/>
</dbReference>
<keyword evidence="5 8" id="KW-0808">Transferase</keyword>
<dbReference type="RefSeq" id="WP_380819230.1">
    <property type="nucleotide sequence ID" value="NZ_JBHTJN010000008.1"/>
</dbReference>
<keyword evidence="6 8" id="KW-0057">Aromatic amino acid biosynthesis</keyword>
<gene>
    <name evidence="10" type="primary">aroG</name>
    <name evidence="10" type="ORF">ACFQ02_03215</name>
</gene>
<comment type="catalytic activity">
    <reaction evidence="7 8">
        <text>D-erythrose 4-phosphate + phosphoenolpyruvate + H2O = 7-phospho-2-dehydro-3-deoxy-D-arabino-heptonate + phosphate</text>
        <dbReference type="Rhea" id="RHEA:14717"/>
        <dbReference type="ChEBI" id="CHEBI:15377"/>
        <dbReference type="ChEBI" id="CHEBI:16897"/>
        <dbReference type="ChEBI" id="CHEBI:43474"/>
        <dbReference type="ChEBI" id="CHEBI:58394"/>
        <dbReference type="ChEBI" id="CHEBI:58702"/>
        <dbReference type="EC" id="2.5.1.54"/>
    </reaction>
</comment>
<evidence type="ECO:0000256" key="5">
    <source>
        <dbReference type="ARBA" id="ARBA00022679"/>
    </source>
</evidence>
<organism evidence="10 11">
    <name type="scientific">Seminibacterium arietis</name>
    <dbReference type="NCBI Taxonomy" id="1173502"/>
    <lineage>
        <taxon>Bacteria</taxon>
        <taxon>Pseudomonadati</taxon>
        <taxon>Pseudomonadota</taxon>
        <taxon>Gammaproteobacteria</taxon>
        <taxon>Pasteurellales</taxon>
        <taxon>Pasteurellaceae</taxon>
        <taxon>Seminibacterium</taxon>
    </lineage>
</organism>
<dbReference type="InterPro" id="IPR006219">
    <property type="entry name" value="DAHP_synth_1"/>
</dbReference>
<reference evidence="11" key="1">
    <citation type="journal article" date="2019" name="Int. J. Syst. Evol. Microbiol.">
        <title>The Global Catalogue of Microorganisms (GCM) 10K type strain sequencing project: providing services to taxonomists for standard genome sequencing and annotation.</title>
        <authorList>
            <consortium name="The Broad Institute Genomics Platform"/>
            <consortium name="The Broad Institute Genome Sequencing Center for Infectious Disease"/>
            <person name="Wu L."/>
            <person name="Ma J."/>
        </authorList>
    </citation>
    <scope>NUCLEOTIDE SEQUENCE [LARGE SCALE GENOMIC DNA]</scope>
    <source>
        <strain evidence="11">CCUG 61707</strain>
    </source>
</reference>
<evidence type="ECO:0000259" key="9">
    <source>
        <dbReference type="Pfam" id="PF00793"/>
    </source>
</evidence>
<dbReference type="PANTHER" id="PTHR21225">
    <property type="entry name" value="PHOSPHO-2-DEHYDRO-3-DEOXYHEPTONATE ALDOLASE DAHP SYNTHETASE"/>
    <property type="match status" value="1"/>
</dbReference>
<evidence type="ECO:0000256" key="1">
    <source>
        <dbReference type="ARBA" id="ARBA00003726"/>
    </source>
</evidence>
<evidence type="ECO:0000256" key="2">
    <source>
        <dbReference type="ARBA" id="ARBA00004688"/>
    </source>
</evidence>
<comment type="caution">
    <text evidence="10">The sequence shown here is derived from an EMBL/GenBank/DDBJ whole genome shotgun (WGS) entry which is preliminary data.</text>
</comment>
<dbReference type="PIRSF" id="PIRSF001361">
    <property type="entry name" value="DAHP_synthase"/>
    <property type="match status" value="1"/>
</dbReference>
<dbReference type="InterPro" id="IPR006218">
    <property type="entry name" value="DAHP1/KDSA"/>
</dbReference>
<comment type="similarity">
    <text evidence="3 8">Belongs to the class-I DAHP synthase family.</text>
</comment>
<dbReference type="EC" id="2.5.1.54" evidence="8"/>
<proteinExistence type="inferred from homology"/>
<evidence type="ECO:0000256" key="6">
    <source>
        <dbReference type="ARBA" id="ARBA00023141"/>
    </source>
</evidence>
<dbReference type="NCBIfam" id="NF009395">
    <property type="entry name" value="PRK12755.1"/>
    <property type="match status" value="1"/>
</dbReference>
<keyword evidence="11" id="KW-1185">Reference proteome</keyword>